<name>A0AAW0EER4_9AGAR</name>
<accession>A0AAW0EER4</accession>
<dbReference type="SUPFAM" id="SSF117070">
    <property type="entry name" value="LEA14-like"/>
    <property type="match status" value="1"/>
</dbReference>
<dbReference type="Gene3D" id="2.60.40.1820">
    <property type="match status" value="1"/>
</dbReference>
<sequence>MVFCIFSSLILWLKPPSVSFKMDNTGTGSNTPRVNFTMDGVTIPLKANISVNNPNYISAKLDKLQMELIYPTRVASVPLGEVSLQDITFNTNSRTNFTLSLDIDYQYKVDPRRSVLIDVAQKCGILRNKKSKLRVELHIKANVRVLSTAIRPTISTSFEFDCPIEQGVIEAMRQQVPVFLVANEDS</sequence>
<gene>
    <name evidence="2" type="ORF">VNI00_000168</name>
</gene>
<organism evidence="2 3">
    <name type="scientific">Paramarasmius palmivorus</name>
    <dbReference type="NCBI Taxonomy" id="297713"/>
    <lineage>
        <taxon>Eukaryota</taxon>
        <taxon>Fungi</taxon>
        <taxon>Dikarya</taxon>
        <taxon>Basidiomycota</taxon>
        <taxon>Agaricomycotina</taxon>
        <taxon>Agaricomycetes</taxon>
        <taxon>Agaricomycetidae</taxon>
        <taxon>Agaricales</taxon>
        <taxon>Marasmiineae</taxon>
        <taxon>Marasmiaceae</taxon>
        <taxon>Paramarasmius</taxon>
    </lineage>
</organism>
<keyword evidence="3" id="KW-1185">Reference proteome</keyword>
<evidence type="ECO:0008006" key="4">
    <source>
        <dbReference type="Google" id="ProtNLM"/>
    </source>
</evidence>
<evidence type="ECO:0000256" key="1">
    <source>
        <dbReference type="SAM" id="SignalP"/>
    </source>
</evidence>
<reference evidence="2 3" key="1">
    <citation type="submission" date="2024-01" db="EMBL/GenBank/DDBJ databases">
        <title>A draft genome for a cacao thread blight-causing isolate of Paramarasmius palmivorus.</title>
        <authorList>
            <person name="Baruah I.K."/>
            <person name="Bukari Y."/>
            <person name="Amoako-Attah I."/>
            <person name="Meinhardt L.W."/>
            <person name="Bailey B.A."/>
            <person name="Cohen S.P."/>
        </authorList>
    </citation>
    <scope>NUCLEOTIDE SEQUENCE [LARGE SCALE GENOMIC DNA]</scope>
    <source>
        <strain evidence="2 3">GH-12</strain>
    </source>
</reference>
<feature type="signal peptide" evidence="1">
    <location>
        <begin position="1"/>
        <end position="19"/>
    </location>
</feature>
<dbReference type="AlphaFoldDB" id="A0AAW0EER4"/>
<proteinExistence type="predicted"/>
<keyword evidence="1" id="KW-0732">Signal</keyword>
<evidence type="ECO:0000313" key="2">
    <source>
        <dbReference type="EMBL" id="KAK7062680.1"/>
    </source>
</evidence>
<evidence type="ECO:0000313" key="3">
    <source>
        <dbReference type="Proteomes" id="UP001383192"/>
    </source>
</evidence>
<dbReference type="Proteomes" id="UP001383192">
    <property type="component" value="Unassembled WGS sequence"/>
</dbReference>
<feature type="chain" id="PRO_5043732177" description="Late embryogenesis abundant protein LEA-2 subgroup domain-containing protein" evidence="1">
    <location>
        <begin position="20"/>
        <end position="186"/>
    </location>
</feature>
<dbReference type="EMBL" id="JAYKXP010000001">
    <property type="protein sequence ID" value="KAK7062680.1"/>
    <property type="molecule type" value="Genomic_DNA"/>
</dbReference>
<comment type="caution">
    <text evidence="2">The sequence shown here is derived from an EMBL/GenBank/DDBJ whole genome shotgun (WGS) entry which is preliminary data.</text>
</comment>
<protein>
    <recommendedName>
        <fullName evidence="4">Late embryogenesis abundant protein LEA-2 subgroup domain-containing protein</fullName>
    </recommendedName>
</protein>